<dbReference type="SUPFAM" id="SSF53474">
    <property type="entry name" value="alpha/beta-Hydrolases"/>
    <property type="match status" value="1"/>
</dbReference>
<dbReference type="AlphaFoldDB" id="A0A1F6WC99"/>
<dbReference type="InterPro" id="IPR029058">
    <property type="entry name" value="AB_hydrolase_fold"/>
</dbReference>
<evidence type="ECO:0000313" key="3">
    <source>
        <dbReference type="Proteomes" id="UP000177052"/>
    </source>
</evidence>
<dbReference type="PANTHER" id="PTHR11614">
    <property type="entry name" value="PHOSPHOLIPASE-RELATED"/>
    <property type="match status" value="1"/>
</dbReference>
<sequence>MIEKVKIKNSKGQNISAVIHRPDIKTKKLAILCPGFLDTKNYDHLILLSEELLKKGFTVVRFDPTGTWESEGDISEYLTSQYLNDVRSVLEYMLKEKNYSYILLGGHSRGGLISILYASLDSRISFVLGIMPSSIRIMIGTKREEWEKAGFSIAKRDIPKKNEEIEFKVPYSHVIDRDQFNVFEAVKKITVPLVMIAGELDKACLPEDVKKLFDQANEPKKFILMKNIGHEYRHNLLEIKEVNKEIINSLELP</sequence>
<organism evidence="2 3">
    <name type="scientific">Candidatus Nomurabacteria bacterium RIFCSPHIGHO2_12_FULL_37_29</name>
    <dbReference type="NCBI Taxonomy" id="1801759"/>
    <lineage>
        <taxon>Bacteria</taxon>
        <taxon>Candidatus Nomuraibacteriota</taxon>
    </lineage>
</organism>
<gene>
    <name evidence="2" type="ORF">A3F19_02410</name>
</gene>
<dbReference type="InterPro" id="IPR051044">
    <property type="entry name" value="MAG_DAG_Lipase"/>
</dbReference>
<proteinExistence type="predicted"/>
<feature type="domain" description="Serine aminopeptidase S33" evidence="1">
    <location>
        <begin position="26"/>
        <end position="123"/>
    </location>
</feature>
<accession>A0A1F6WC99</accession>
<reference evidence="2 3" key="1">
    <citation type="journal article" date="2016" name="Nat. Commun.">
        <title>Thousands of microbial genomes shed light on interconnected biogeochemical processes in an aquifer system.</title>
        <authorList>
            <person name="Anantharaman K."/>
            <person name="Brown C.T."/>
            <person name="Hug L.A."/>
            <person name="Sharon I."/>
            <person name="Castelle C.J."/>
            <person name="Probst A.J."/>
            <person name="Thomas B.C."/>
            <person name="Singh A."/>
            <person name="Wilkins M.J."/>
            <person name="Karaoz U."/>
            <person name="Brodie E.L."/>
            <person name="Williams K.H."/>
            <person name="Hubbard S.S."/>
            <person name="Banfield J.F."/>
        </authorList>
    </citation>
    <scope>NUCLEOTIDE SEQUENCE [LARGE SCALE GENOMIC DNA]</scope>
</reference>
<dbReference type="EMBL" id="MFUJ01000016">
    <property type="protein sequence ID" value="OGI79325.1"/>
    <property type="molecule type" value="Genomic_DNA"/>
</dbReference>
<dbReference type="InterPro" id="IPR022742">
    <property type="entry name" value="Hydrolase_4"/>
</dbReference>
<comment type="caution">
    <text evidence="2">The sequence shown here is derived from an EMBL/GenBank/DDBJ whole genome shotgun (WGS) entry which is preliminary data.</text>
</comment>
<evidence type="ECO:0000259" key="1">
    <source>
        <dbReference type="Pfam" id="PF12146"/>
    </source>
</evidence>
<evidence type="ECO:0000313" key="2">
    <source>
        <dbReference type="EMBL" id="OGI79325.1"/>
    </source>
</evidence>
<dbReference type="Proteomes" id="UP000177052">
    <property type="component" value="Unassembled WGS sequence"/>
</dbReference>
<dbReference type="Gene3D" id="3.40.50.1820">
    <property type="entry name" value="alpha/beta hydrolase"/>
    <property type="match status" value="1"/>
</dbReference>
<name>A0A1F6WC99_9BACT</name>
<protein>
    <recommendedName>
        <fullName evidence="1">Serine aminopeptidase S33 domain-containing protein</fullName>
    </recommendedName>
</protein>
<dbReference type="Pfam" id="PF12146">
    <property type="entry name" value="Hydrolase_4"/>
    <property type="match status" value="1"/>
</dbReference>